<keyword evidence="4 8" id="KW-0812">Transmembrane</keyword>
<keyword evidence="3 9" id="KW-0808">Transferase</keyword>
<feature type="transmembrane region" description="Helical" evidence="8">
    <location>
        <begin position="187"/>
        <end position="208"/>
    </location>
</feature>
<dbReference type="PANTHER" id="PTHR22926">
    <property type="entry name" value="PHOSPHO-N-ACETYLMURAMOYL-PENTAPEPTIDE-TRANSFERASE"/>
    <property type="match status" value="1"/>
</dbReference>
<feature type="transmembrane region" description="Helical" evidence="8">
    <location>
        <begin position="241"/>
        <end position="262"/>
    </location>
</feature>
<evidence type="ECO:0000313" key="10">
    <source>
        <dbReference type="Proteomes" id="UP001494902"/>
    </source>
</evidence>
<name>A0ABV1KB69_9PSEU</name>
<feature type="transmembrane region" description="Helical" evidence="8">
    <location>
        <begin position="336"/>
        <end position="356"/>
    </location>
</feature>
<feature type="compositionally biased region" description="Low complexity" evidence="7">
    <location>
        <begin position="529"/>
        <end position="543"/>
    </location>
</feature>
<sequence length="604" mass="61032">MPVDQLSYGLPIRELVLVGLVSAVTTLLLTGPVRMLALKAGAVAWPRGRDVHVTPTPRWGGLAMFGGVLVGLLLSLQLPALRLAFFENSIEVLGIVVAAALILGVGMLDDRFDLDAITKFAAQVTAGGLLVLYGVQWVAIWIPLGGGGTGISGSYLLLGQGQAVLLTVLLTVGLVNAMNFVDGLDGLAAGIGLITTLATAVFCIGLIRDNGNDPAAFVPALIAVVLAGACLGFLPHNFNPARIFMGDTGSMLVGVMLAAAITSASGKLSFSDETSGTDILALVAPLIVLIGIVAIPALDLLLAVVRRTRAGTSPFSPDKMHLHHRLLQVGHSHRRAVLLVYLWVAVVAFGAVALALVPETGLVLTATGVALVIALVASAVPHRARARAAAQAPAVPEDLPDGVRPAGDPPEPGPGGTAARTDGPGPPPRADPAAAPSRNGADGSTARARFPGPAGRAATSPAPAHRDPGEPGAAPAPAPTRRASGRPVMGGARTSGWAPVDATGTGPLPTVGGPGTPPRPGAAPRPRDPAGAGSGAAARRSAPQEARPGPVYRGEPASGRGVRVDGRADDPAGPATPPEHTDQPTVPTPAYRPPRPGADDHRPG</sequence>
<evidence type="ECO:0000256" key="6">
    <source>
        <dbReference type="ARBA" id="ARBA00023136"/>
    </source>
</evidence>
<feature type="region of interest" description="Disordered" evidence="7">
    <location>
        <begin position="390"/>
        <end position="604"/>
    </location>
</feature>
<dbReference type="Proteomes" id="UP001494902">
    <property type="component" value="Unassembled WGS sequence"/>
</dbReference>
<feature type="compositionally biased region" description="Low complexity" evidence="7">
    <location>
        <begin position="470"/>
        <end position="487"/>
    </location>
</feature>
<dbReference type="CDD" id="cd06853">
    <property type="entry name" value="GT_WecA_like"/>
    <property type="match status" value="1"/>
</dbReference>
<dbReference type="GO" id="GO:0016740">
    <property type="term" value="F:transferase activity"/>
    <property type="evidence" value="ECO:0007669"/>
    <property type="project" value="UniProtKB-KW"/>
</dbReference>
<accession>A0ABV1KB69</accession>
<dbReference type="EC" id="2.7.8.-" evidence="9"/>
<dbReference type="Pfam" id="PF00953">
    <property type="entry name" value="Glycos_transf_4"/>
    <property type="match status" value="1"/>
</dbReference>
<evidence type="ECO:0000256" key="1">
    <source>
        <dbReference type="ARBA" id="ARBA00004651"/>
    </source>
</evidence>
<keyword evidence="6 8" id="KW-0472">Membrane</keyword>
<evidence type="ECO:0000256" key="7">
    <source>
        <dbReference type="SAM" id="MobiDB-lite"/>
    </source>
</evidence>
<feature type="compositionally biased region" description="Low complexity" evidence="7">
    <location>
        <begin position="502"/>
        <end position="511"/>
    </location>
</feature>
<feature type="transmembrane region" description="Helical" evidence="8">
    <location>
        <begin position="15"/>
        <end position="38"/>
    </location>
</feature>
<feature type="transmembrane region" description="Helical" evidence="8">
    <location>
        <begin position="90"/>
        <end position="108"/>
    </location>
</feature>
<evidence type="ECO:0000256" key="8">
    <source>
        <dbReference type="SAM" id="Phobius"/>
    </source>
</evidence>
<feature type="transmembrane region" description="Helical" evidence="8">
    <location>
        <begin position="154"/>
        <end position="175"/>
    </location>
</feature>
<reference evidence="9 10" key="1">
    <citation type="submission" date="2024-03" db="EMBL/GenBank/DDBJ databases">
        <title>Draft genome sequence of Pseudonocardia nematodicida JCM 31783.</title>
        <authorList>
            <person name="Butdee W."/>
            <person name="Duangmal K."/>
        </authorList>
    </citation>
    <scope>NUCLEOTIDE SEQUENCE [LARGE SCALE GENOMIC DNA]</scope>
    <source>
        <strain evidence="9 10">JCM 31783</strain>
    </source>
</reference>
<feature type="transmembrane region" description="Helical" evidence="8">
    <location>
        <begin position="120"/>
        <end position="142"/>
    </location>
</feature>
<feature type="compositionally biased region" description="Low complexity" evidence="7">
    <location>
        <begin position="446"/>
        <end position="458"/>
    </location>
</feature>
<keyword evidence="10" id="KW-1185">Reference proteome</keyword>
<keyword evidence="5 8" id="KW-1133">Transmembrane helix</keyword>
<comment type="caution">
    <text evidence="9">The sequence shown here is derived from an EMBL/GenBank/DDBJ whole genome shotgun (WGS) entry which is preliminary data.</text>
</comment>
<evidence type="ECO:0000256" key="5">
    <source>
        <dbReference type="ARBA" id="ARBA00022989"/>
    </source>
</evidence>
<comment type="subcellular location">
    <subcellularLocation>
        <location evidence="1">Cell membrane</location>
        <topology evidence="1">Multi-pass membrane protein</topology>
    </subcellularLocation>
</comment>
<organism evidence="9 10">
    <name type="scientific">Pseudonocardia nematodicida</name>
    <dbReference type="NCBI Taxonomy" id="1206997"/>
    <lineage>
        <taxon>Bacteria</taxon>
        <taxon>Bacillati</taxon>
        <taxon>Actinomycetota</taxon>
        <taxon>Actinomycetes</taxon>
        <taxon>Pseudonocardiales</taxon>
        <taxon>Pseudonocardiaceae</taxon>
        <taxon>Pseudonocardia</taxon>
    </lineage>
</organism>
<evidence type="ECO:0000256" key="4">
    <source>
        <dbReference type="ARBA" id="ARBA00022692"/>
    </source>
</evidence>
<feature type="transmembrane region" description="Helical" evidence="8">
    <location>
        <begin position="282"/>
        <end position="305"/>
    </location>
</feature>
<gene>
    <name evidence="9" type="ORF">WIS52_10245</name>
</gene>
<keyword evidence="2" id="KW-1003">Cell membrane</keyword>
<protein>
    <submittedName>
        <fullName evidence="9">MraY family glycosyltransferase</fullName>
        <ecNumber evidence="9">2.7.8.-</ecNumber>
    </submittedName>
</protein>
<dbReference type="InterPro" id="IPR000715">
    <property type="entry name" value="Glycosyl_transferase_4"/>
</dbReference>
<dbReference type="PANTHER" id="PTHR22926:SF3">
    <property type="entry name" value="UNDECAPRENYL-PHOSPHATE ALPHA-N-ACETYLGLUCOSAMINYL 1-PHOSPHATE TRANSFERASE"/>
    <property type="match status" value="1"/>
</dbReference>
<feature type="transmembrane region" description="Helical" evidence="8">
    <location>
        <begin position="362"/>
        <end position="380"/>
    </location>
</feature>
<evidence type="ECO:0000256" key="3">
    <source>
        <dbReference type="ARBA" id="ARBA00022679"/>
    </source>
</evidence>
<dbReference type="RefSeq" id="WP_349297896.1">
    <property type="nucleotide sequence ID" value="NZ_JBEDNQ010000003.1"/>
</dbReference>
<feature type="compositionally biased region" description="Pro residues" evidence="7">
    <location>
        <begin position="586"/>
        <end position="596"/>
    </location>
</feature>
<dbReference type="EMBL" id="JBEDNQ010000003">
    <property type="protein sequence ID" value="MEQ3550852.1"/>
    <property type="molecule type" value="Genomic_DNA"/>
</dbReference>
<evidence type="ECO:0000313" key="9">
    <source>
        <dbReference type="EMBL" id="MEQ3550852.1"/>
    </source>
</evidence>
<evidence type="ECO:0000256" key="2">
    <source>
        <dbReference type="ARBA" id="ARBA00022475"/>
    </source>
</evidence>
<feature type="transmembrane region" description="Helical" evidence="8">
    <location>
        <begin position="214"/>
        <end position="234"/>
    </location>
</feature>
<feature type="transmembrane region" description="Helical" evidence="8">
    <location>
        <begin position="59"/>
        <end position="78"/>
    </location>
</feature>
<proteinExistence type="predicted"/>